<feature type="compositionally biased region" description="Low complexity" evidence="1">
    <location>
        <begin position="92"/>
        <end position="110"/>
    </location>
</feature>
<sequence>MALDSFQWPDLVSMSLDHNRHNQQQHQHQHEEPLHIQIFIPIDLKSRFRSNNVVLLGYKMSNILIIFDLKSKDVKLPSAEFPGLQEIGTLNCNSSNSSNSNSSNSTSESSQMLNLHVDTKTGDIKCGRTATIIYFNPPNFTNLEYFSIEPILLQSMGPIGRKSKVLSLSLKMEEYYKPHFDSQSVQMCISNDTVLEKINQIYRTRLKYREPTSMLPFARTIKSFVKPAIIYWLVPFIQIFQKVLILFIDIINYDVYSYSLVKMSKVCRQLDLRLKQLNYFPIQFLCYYNKSILYQENNSLIVHDLKLPIFNSNLNINNSNYINLYNSIWLIFNDILIGITIHSIIANNQYRIFDFIQSSLLEKYLFSDMVSLINWVSTKHPAGFKLNTDLGRFLGDLYVWTVVFWKSMMDKLQLTENRNLILCIVRILSTFGGCSFLISFVLDIINILTFHIYAFYYCAAKVYKRQVLVIKSLFQLFRGKKYNVLRQRIDNLNNYEEESCADGFEVDQLLVGTLLFMIMILLLPTVFAFYITFSTLHISTLMVHNLLENLQIVLNFTPIFVCLLKLKNSRRLQGGITFEFVKYNKESKVTEVCMSNKSLTYTEIFVNFVTLTKRAKNFRDSIIWNFISGDIILIRYDHSLKFLYLMLPEEYRETINVWKYI</sequence>
<feature type="transmembrane region" description="Helical" evidence="2">
    <location>
        <begin position="550"/>
        <end position="566"/>
    </location>
</feature>
<dbReference type="GeneID" id="73380525"/>
<gene>
    <name evidence="3" type="ORF">KGF56_002908</name>
</gene>
<evidence type="ECO:0000313" key="4">
    <source>
        <dbReference type="Proteomes" id="UP001202479"/>
    </source>
</evidence>
<feature type="transmembrane region" description="Helical" evidence="2">
    <location>
        <begin position="509"/>
        <end position="530"/>
    </location>
</feature>
<dbReference type="Pfam" id="PF05024">
    <property type="entry name" value="Gpi1"/>
    <property type="match status" value="1"/>
</dbReference>
<evidence type="ECO:0000256" key="2">
    <source>
        <dbReference type="SAM" id="Phobius"/>
    </source>
</evidence>
<accession>A0AAI9SWQ5</accession>
<organism evidence="3 4">
    <name type="scientific">Candida oxycetoniae</name>
    <dbReference type="NCBI Taxonomy" id="497107"/>
    <lineage>
        <taxon>Eukaryota</taxon>
        <taxon>Fungi</taxon>
        <taxon>Dikarya</taxon>
        <taxon>Ascomycota</taxon>
        <taxon>Saccharomycotina</taxon>
        <taxon>Pichiomycetes</taxon>
        <taxon>Debaryomycetaceae</taxon>
        <taxon>Candida/Lodderomyces clade</taxon>
        <taxon>Candida</taxon>
    </lineage>
</organism>
<keyword evidence="4" id="KW-1185">Reference proteome</keyword>
<dbReference type="RefSeq" id="XP_049180014.1">
    <property type="nucleotide sequence ID" value="XM_049324186.1"/>
</dbReference>
<evidence type="ECO:0000256" key="1">
    <source>
        <dbReference type="SAM" id="MobiDB-lite"/>
    </source>
</evidence>
<dbReference type="PANTHER" id="PTHR21329:SF3">
    <property type="entry name" value="PHOSPHATIDYLINOSITOL N-ACETYLGLUCOSAMINYLTRANSFERASE SUBUNIT Q"/>
    <property type="match status" value="1"/>
</dbReference>
<comment type="caution">
    <text evidence="3">The sequence shown here is derived from an EMBL/GenBank/DDBJ whole genome shotgun (WGS) entry which is preliminary data.</text>
</comment>
<feature type="region of interest" description="Disordered" evidence="1">
    <location>
        <begin position="92"/>
        <end position="112"/>
    </location>
</feature>
<feature type="transmembrane region" description="Helical" evidence="2">
    <location>
        <begin position="328"/>
        <end position="348"/>
    </location>
</feature>
<protein>
    <submittedName>
        <fullName evidence="3">Gpi1</fullName>
    </submittedName>
</protein>
<feature type="transmembrane region" description="Helical" evidence="2">
    <location>
        <begin position="229"/>
        <end position="253"/>
    </location>
</feature>
<proteinExistence type="predicted"/>
<keyword evidence="2" id="KW-0472">Membrane</keyword>
<dbReference type="GO" id="GO:0006506">
    <property type="term" value="P:GPI anchor biosynthetic process"/>
    <property type="evidence" value="ECO:0007669"/>
    <property type="project" value="InterPro"/>
</dbReference>
<dbReference type="EMBL" id="JAHUZD010000105">
    <property type="protein sequence ID" value="KAI3404269.2"/>
    <property type="molecule type" value="Genomic_DNA"/>
</dbReference>
<dbReference type="GO" id="GO:0016020">
    <property type="term" value="C:membrane"/>
    <property type="evidence" value="ECO:0007669"/>
    <property type="project" value="InterPro"/>
</dbReference>
<reference evidence="3" key="1">
    <citation type="journal article" date="2022" name="DNA Res.">
        <title>Genome analysis of five recently described species of the CUG-Ser clade uncovers Candida theae as a new hybrid lineage with pathogenic potential in the Candida parapsilosis species complex.</title>
        <authorList>
            <person name="Mixao V."/>
            <person name="Del Olmo V."/>
            <person name="Hegedusova E."/>
            <person name="Saus E."/>
            <person name="Pryszcz L."/>
            <person name="Cillingova A."/>
            <person name="Nosek J."/>
            <person name="Gabaldon T."/>
        </authorList>
    </citation>
    <scope>NUCLEOTIDE SEQUENCE</scope>
    <source>
        <strain evidence="3">CBS 10844</strain>
    </source>
</reference>
<keyword evidence="2" id="KW-1133">Transmembrane helix</keyword>
<evidence type="ECO:0000313" key="3">
    <source>
        <dbReference type="EMBL" id="KAI3404269.2"/>
    </source>
</evidence>
<keyword evidence="2" id="KW-0812">Transmembrane</keyword>
<name>A0AAI9SWQ5_9ASCO</name>
<dbReference type="InterPro" id="IPR007720">
    <property type="entry name" value="PigQ/GPI1"/>
</dbReference>
<dbReference type="PANTHER" id="PTHR21329">
    <property type="entry name" value="PHOSPHATIDYLINOSITOL N-ACETYLGLUCOSAMINYLTRANSFERASE SUBUNIT Q-RELATED"/>
    <property type="match status" value="1"/>
</dbReference>
<feature type="transmembrane region" description="Helical" evidence="2">
    <location>
        <begin position="444"/>
        <end position="463"/>
    </location>
</feature>
<dbReference type="GO" id="GO:0005783">
    <property type="term" value="C:endoplasmic reticulum"/>
    <property type="evidence" value="ECO:0007669"/>
    <property type="project" value="TreeGrafter"/>
</dbReference>
<dbReference type="AlphaFoldDB" id="A0AAI9SWQ5"/>
<dbReference type="Proteomes" id="UP001202479">
    <property type="component" value="Unassembled WGS sequence"/>
</dbReference>